<dbReference type="EMBL" id="JBFOLJ010000015">
    <property type="protein sequence ID" value="KAL2473973.1"/>
    <property type="molecule type" value="Genomic_DNA"/>
</dbReference>
<dbReference type="Proteomes" id="UP001604277">
    <property type="component" value="Unassembled WGS sequence"/>
</dbReference>
<evidence type="ECO:0000256" key="1">
    <source>
        <dbReference type="SAM" id="MobiDB-lite"/>
    </source>
</evidence>
<accession>A0ABD1QCM9</accession>
<evidence type="ECO:0000313" key="3">
    <source>
        <dbReference type="Proteomes" id="UP001604277"/>
    </source>
</evidence>
<protein>
    <submittedName>
        <fullName evidence="2">Uncharacterized protein</fullName>
    </submittedName>
</protein>
<comment type="caution">
    <text evidence="2">The sequence shown here is derived from an EMBL/GenBank/DDBJ whole genome shotgun (WGS) entry which is preliminary data.</text>
</comment>
<name>A0ABD1QCM9_9LAMI</name>
<dbReference type="AlphaFoldDB" id="A0ABD1QCM9"/>
<feature type="region of interest" description="Disordered" evidence="1">
    <location>
        <begin position="1"/>
        <end position="53"/>
    </location>
</feature>
<organism evidence="2 3">
    <name type="scientific">Forsythia ovata</name>
    <dbReference type="NCBI Taxonomy" id="205694"/>
    <lineage>
        <taxon>Eukaryota</taxon>
        <taxon>Viridiplantae</taxon>
        <taxon>Streptophyta</taxon>
        <taxon>Embryophyta</taxon>
        <taxon>Tracheophyta</taxon>
        <taxon>Spermatophyta</taxon>
        <taxon>Magnoliopsida</taxon>
        <taxon>eudicotyledons</taxon>
        <taxon>Gunneridae</taxon>
        <taxon>Pentapetalae</taxon>
        <taxon>asterids</taxon>
        <taxon>lamiids</taxon>
        <taxon>Lamiales</taxon>
        <taxon>Oleaceae</taxon>
        <taxon>Forsythieae</taxon>
        <taxon>Forsythia</taxon>
    </lineage>
</organism>
<gene>
    <name evidence="2" type="ORF">Fot_49709</name>
</gene>
<keyword evidence="3" id="KW-1185">Reference proteome</keyword>
<feature type="compositionally biased region" description="Polar residues" evidence="1">
    <location>
        <begin position="29"/>
        <end position="38"/>
    </location>
</feature>
<proteinExistence type="predicted"/>
<reference evidence="3" key="1">
    <citation type="submission" date="2024-07" db="EMBL/GenBank/DDBJ databases">
        <title>Two chromosome-level genome assemblies of Korean endemic species Abeliophyllum distichum and Forsythia ovata (Oleaceae).</title>
        <authorList>
            <person name="Jang H."/>
        </authorList>
    </citation>
    <scope>NUCLEOTIDE SEQUENCE [LARGE SCALE GENOMIC DNA]</scope>
</reference>
<evidence type="ECO:0000313" key="2">
    <source>
        <dbReference type="EMBL" id="KAL2473973.1"/>
    </source>
</evidence>
<sequence length="225" mass="25252">MASNVSDTRGEEENTLPSFSRDIVAFLTRSRSWTTQHSPQEDAPTAVSHSVNYPTLRRRSSSYQLTNTQLSSSLQSPMLVPPFPPPTFPTSTLPPPVPTSHPQAFSLSLIPTDPASLPPTFPTSTLPPPEWSKTPSVHQSKPMHPPLYGSCSVLSDRSFLDLRSIINYQPLCPLLIFCYKIYGYVVMFNCVSSIKQYYFLLSTPLVPLHHMWHSYFFSFIGLNSE</sequence>